<evidence type="ECO:0000259" key="1">
    <source>
        <dbReference type="Pfam" id="PF13843"/>
    </source>
</evidence>
<sequence>MLTLKSDNEMKQQGRGTFEEWKSCGEGAAVAVVKWYDNKGVTLISSFTGAEPTDEVVKYDKKSRKCVDITRLHIVNLNMGGVDLADFFLSLYRILVRSKKLYHRLIFHMIDMTN</sequence>
<evidence type="ECO:0000313" key="2">
    <source>
        <dbReference type="EMBL" id="KAK3892463.1"/>
    </source>
</evidence>
<keyword evidence="3" id="KW-1185">Reference proteome</keyword>
<proteinExistence type="predicted"/>
<feature type="domain" description="PiggyBac transposable element-derived protein" evidence="1">
    <location>
        <begin position="14"/>
        <end position="113"/>
    </location>
</feature>
<protein>
    <recommendedName>
        <fullName evidence="1">PiggyBac transposable element-derived protein domain-containing protein</fullName>
    </recommendedName>
</protein>
<dbReference type="EMBL" id="JAWQEG010000259">
    <property type="protein sequence ID" value="KAK3892463.1"/>
    <property type="molecule type" value="Genomic_DNA"/>
</dbReference>
<gene>
    <name evidence="2" type="ORF">Pcinc_003696</name>
</gene>
<dbReference type="Pfam" id="PF13843">
    <property type="entry name" value="DDE_Tnp_1_7"/>
    <property type="match status" value="1"/>
</dbReference>
<dbReference type="AlphaFoldDB" id="A0AAE1L1U4"/>
<reference evidence="2" key="1">
    <citation type="submission" date="2023-10" db="EMBL/GenBank/DDBJ databases">
        <title>Genome assemblies of two species of porcelain crab, Petrolisthes cinctipes and Petrolisthes manimaculis (Anomura: Porcellanidae).</title>
        <authorList>
            <person name="Angst P."/>
        </authorList>
    </citation>
    <scope>NUCLEOTIDE SEQUENCE</scope>
    <source>
        <strain evidence="2">PB745_01</strain>
        <tissue evidence="2">Gill</tissue>
    </source>
</reference>
<organism evidence="2 3">
    <name type="scientific">Petrolisthes cinctipes</name>
    <name type="common">Flat porcelain crab</name>
    <dbReference type="NCBI Taxonomy" id="88211"/>
    <lineage>
        <taxon>Eukaryota</taxon>
        <taxon>Metazoa</taxon>
        <taxon>Ecdysozoa</taxon>
        <taxon>Arthropoda</taxon>
        <taxon>Crustacea</taxon>
        <taxon>Multicrustacea</taxon>
        <taxon>Malacostraca</taxon>
        <taxon>Eumalacostraca</taxon>
        <taxon>Eucarida</taxon>
        <taxon>Decapoda</taxon>
        <taxon>Pleocyemata</taxon>
        <taxon>Anomura</taxon>
        <taxon>Galatheoidea</taxon>
        <taxon>Porcellanidae</taxon>
        <taxon>Petrolisthes</taxon>
    </lineage>
</organism>
<comment type="caution">
    <text evidence="2">The sequence shown here is derived from an EMBL/GenBank/DDBJ whole genome shotgun (WGS) entry which is preliminary data.</text>
</comment>
<name>A0AAE1L1U4_PETCI</name>
<evidence type="ECO:0000313" key="3">
    <source>
        <dbReference type="Proteomes" id="UP001286313"/>
    </source>
</evidence>
<dbReference type="Proteomes" id="UP001286313">
    <property type="component" value="Unassembled WGS sequence"/>
</dbReference>
<dbReference type="PANTHER" id="PTHR47272:SF1">
    <property type="entry name" value="PIGGYBAC TRANSPOSABLE ELEMENT-DERIVED PROTEIN 3-LIKE"/>
    <property type="match status" value="1"/>
</dbReference>
<dbReference type="PANTHER" id="PTHR47272">
    <property type="entry name" value="DDE_TNP_1_7 DOMAIN-CONTAINING PROTEIN"/>
    <property type="match status" value="1"/>
</dbReference>
<accession>A0AAE1L1U4</accession>
<dbReference type="InterPro" id="IPR029526">
    <property type="entry name" value="PGBD"/>
</dbReference>